<feature type="chain" id="PRO_5025575065" description="Secreted protein" evidence="1">
    <location>
        <begin position="23"/>
        <end position="82"/>
    </location>
</feature>
<dbReference type="Proteomes" id="UP000800092">
    <property type="component" value="Unassembled WGS sequence"/>
</dbReference>
<proteinExistence type="predicted"/>
<evidence type="ECO:0000313" key="3">
    <source>
        <dbReference type="Proteomes" id="UP000800092"/>
    </source>
</evidence>
<protein>
    <recommendedName>
        <fullName evidence="4">Secreted protein</fullName>
    </recommendedName>
</protein>
<dbReference type="EMBL" id="ML991815">
    <property type="protein sequence ID" value="KAF2232498.1"/>
    <property type="molecule type" value="Genomic_DNA"/>
</dbReference>
<reference evidence="2" key="1">
    <citation type="journal article" date="2020" name="Stud. Mycol.">
        <title>101 Dothideomycetes genomes: a test case for predicting lifestyles and emergence of pathogens.</title>
        <authorList>
            <person name="Haridas S."/>
            <person name="Albert R."/>
            <person name="Binder M."/>
            <person name="Bloem J."/>
            <person name="Labutti K."/>
            <person name="Salamov A."/>
            <person name="Andreopoulos B."/>
            <person name="Baker S."/>
            <person name="Barry K."/>
            <person name="Bills G."/>
            <person name="Bluhm B."/>
            <person name="Cannon C."/>
            <person name="Castanera R."/>
            <person name="Culley D."/>
            <person name="Daum C."/>
            <person name="Ezra D."/>
            <person name="Gonzalez J."/>
            <person name="Henrissat B."/>
            <person name="Kuo A."/>
            <person name="Liang C."/>
            <person name="Lipzen A."/>
            <person name="Lutzoni F."/>
            <person name="Magnuson J."/>
            <person name="Mondo S."/>
            <person name="Nolan M."/>
            <person name="Ohm R."/>
            <person name="Pangilinan J."/>
            <person name="Park H.-J."/>
            <person name="Ramirez L."/>
            <person name="Alfaro M."/>
            <person name="Sun H."/>
            <person name="Tritt A."/>
            <person name="Yoshinaga Y."/>
            <person name="Zwiers L.-H."/>
            <person name="Turgeon B."/>
            <person name="Goodwin S."/>
            <person name="Spatafora J."/>
            <person name="Crous P."/>
            <person name="Grigoriev I."/>
        </authorList>
    </citation>
    <scope>NUCLEOTIDE SEQUENCE</scope>
    <source>
        <strain evidence="2">Tuck. ex Michener</strain>
    </source>
</reference>
<feature type="signal peptide" evidence="1">
    <location>
        <begin position="1"/>
        <end position="22"/>
    </location>
</feature>
<evidence type="ECO:0000256" key="1">
    <source>
        <dbReference type="SAM" id="SignalP"/>
    </source>
</evidence>
<dbReference type="AlphaFoldDB" id="A0A6A6H3V8"/>
<name>A0A6A6H3V8_VIRVR</name>
<evidence type="ECO:0008006" key="4">
    <source>
        <dbReference type="Google" id="ProtNLM"/>
    </source>
</evidence>
<sequence length="82" mass="9562">MAMAITAKLLFFSFDLFQFGVSQPLLGRNQYFHRFTIRAPWQTCRDQTTIDTCRNKAALTKGSRRRTTDIALDTCQHLDLKY</sequence>
<evidence type="ECO:0000313" key="2">
    <source>
        <dbReference type="EMBL" id="KAF2232498.1"/>
    </source>
</evidence>
<keyword evidence="1" id="KW-0732">Signal</keyword>
<organism evidence="2 3">
    <name type="scientific">Viridothelium virens</name>
    <name type="common">Speckled blister lichen</name>
    <name type="synonym">Trypethelium virens</name>
    <dbReference type="NCBI Taxonomy" id="1048519"/>
    <lineage>
        <taxon>Eukaryota</taxon>
        <taxon>Fungi</taxon>
        <taxon>Dikarya</taxon>
        <taxon>Ascomycota</taxon>
        <taxon>Pezizomycotina</taxon>
        <taxon>Dothideomycetes</taxon>
        <taxon>Dothideomycetes incertae sedis</taxon>
        <taxon>Trypetheliales</taxon>
        <taxon>Trypetheliaceae</taxon>
        <taxon>Viridothelium</taxon>
    </lineage>
</organism>
<keyword evidence="3" id="KW-1185">Reference proteome</keyword>
<gene>
    <name evidence="2" type="ORF">EV356DRAFT_249364</name>
</gene>
<accession>A0A6A6H3V8</accession>